<dbReference type="Proteomes" id="UP000009183">
    <property type="component" value="Unassembled WGS sequence, unordered"/>
</dbReference>
<protein>
    <submittedName>
        <fullName evidence="2">Uncharacterized protein</fullName>
    </submittedName>
</protein>
<keyword evidence="1" id="KW-0812">Transmembrane</keyword>
<organism evidence="2 3">
    <name type="scientific">Vitis vinifera</name>
    <name type="common">Grape</name>
    <dbReference type="NCBI Taxonomy" id="29760"/>
    <lineage>
        <taxon>Eukaryota</taxon>
        <taxon>Viridiplantae</taxon>
        <taxon>Streptophyta</taxon>
        <taxon>Embryophyta</taxon>
        <taxon>Tracheophyta</taxon>
        <taxon>Spermatophyta</taxon>
        <taxon>Magnoliopsida</taxon>
        <taxon>eudicotyledons</taxon>
        <taxon>Gunneridae</taxon>
        <taxon>Pentapetalae</taxon>
        <taxon>rosids</taxon>
        <taxon>Vitales</taxon>
        <taxon>Vitaceae</taxon>
        <taxon>Viteae</taxon>
        <taxon>Vitis</taxon>
    </lineage>
</organism>
<dbReference type="HOGENOM" id="CLU_3038648_0_0_1"/>
<keyword evidence="3" id="KW-1185">Reference proteome</keyword>
<feature type="non-terminal residue" evidence="2">
    <location>
        <position position="55"/>
    </location>
</feature>
<evidence type="ECO:0000256" key="1">
    <source>
        <dbReference type="SAM" id="Phobius"/>
    </source>
</evidence>
<accession>F6HWT9</accession>
<name>F6HWT9_VITVI</name>
<dbReference type="EMBL" id="FN596297">
    <property type="protein sequence ID" value="CCB59153.1"/>
    <property type="molecule type" value="Genomic_DNA"/>
</dbReference>
<sequence>MGLCKSFLSLKYRKQNLKLLVAVVVVVVVAAAVMAVAVAVAAERRGGETDDSVLP</sequence>
<proteinExistence type="predicted"/>
<dbReference type="PaxDb" id="29760-VIT_00s0580g00020.t01"/>
<keyword evidence="1" id="KW-1133">Transmembrane helix</keyword>
<gene>
    <name evidence="2" type="ORF">VIT_00s0580g00020</name>
</gene>
<feature type="transmembrane region" description="Helical" evidence="1">
    <location>
        <begin position="20"/>
        <end position="42"/>
    </location>
</feature>
<keyword evidence="1" id="KW-0472">Membrane</keyword>
<evidence type="ECO:0000313" key="3">
    <source>
        <dbReference type="Proteomes" id="UP000009183"/>
    </source>
</evidence>
<dbReference type="InParanoid" id="F6HWT9"/>
<dbReference type="AlphaFoldDB" id="F6HWT9"/>
<evidence type="ECO:0000313" key="2">
    <source>
        <dbReference type="EMBL" id="CCB59153.1"/>
    </source>
</evidence>
<reference evidence="3" key="1">
    <citation type="journal article" date="2007" name="Nature">
        <title>The grapevine genome sequence suggests ancestral hexaploidization in major angiosperm phyla.</title>
        <authorList>
            <consortium name="The French-Italian Public Consortium for Grapevine Genome Characterization."/>
            <person name="Jaillon O."/>
            <person name="Aury J.-M."/>
            <person name="Noel B."/>
            <person name="Policriti A."/>
            <person name="Clepet C."/>
            <person name="Casagrande A."/>
            <person name="Choisne N."/>
            <person name="Aubourg S."/>
            <person name="Vitulo N."/>
            <person name="Jubin C."/>
            <person name="Vezzi A."/>
            <person name="Legeai F."/>
            <person name="Hugueney P."/>
            <person name="Dasilva C."/>
            <person name="Horner D."/>
            <person name="Mica E."/>
            <person name="Jublot D."/>
            <person name="Poulain J."/>
            <person name="Bruyere C."/>
            <person name="Billault A."/>
            <person name="Segurens B."/>
            <person name="Gouyvenoux M."/>
            <person name="Ugarte E."/>
            <person name="Cattonaro F."/>
            <person name="Anthouard V."/>
            <person name="Vico V."/>
            <person name="Del Fabbro C."/>
            <person name="Alaux M."/>
            <person name="Di Gaspero G."/>
            <person name="Dumas V."/>
            <person name="Felice N."/>
            <person name="Paillard S."/>
            <person name="Juman I."/>
            <person name="Moroldo M."/>
            <person name="Scalabrin S."/>
            <person name="Canaguier A."/>
            <person name="Le Clainche I."/>
            <person name="Malacrida G."/>
            <person name="Durand E."/>
            <person name="Pesole G."/>
            <person name="Laucou V."/>
            <person name="Chatelet P."/>
            <person name="Merdinoglu D."/>
            <person name="Delledonne M."/>
            <person name="Pezzotti M."/>
            <person name="Lecharny A."/>
            <person name="Scarpelli C."/>
            <person name="Artiguenave F."/>
            <person name="Pe M.E."/>
            <person name="Valle G."/>
            <person name="Morgante M."/>
            <person name="Caboche M."/>
            <person name="Adam-Blondon A.-F."/>
            <person name="Weissenbach J."/>
            <person name="Quetier F."/>
            <person name="Wincker P."/>
        </authorList>
    </citation>
    <scope>NUCLEOTIDE SEQUENCE [LARGE SCALE GENOMIC DNA]</scope>
    <source>
        <strain evidence="3">cv. Pinot noir / PN40024</strain>
    </source>
</reference>